<feature type="signal peptide" evidence="5">
    <location>
        <begin position="1"/>
        <end position="22"/>
    </location>
</feature>
<keyword evidence="4" id="KW-0812">Transmembrane</keyword>
<sequence>MDRYVLQILTAVLLGISGMCLAKDITVYSGQPGETLNIICPYQKQTDRWKKKVWCKEDDVGFCQLLVSVHPYWSNFKRTNMSIDISDNYHKGILTINITNLQKSDAGVYQCRTVKFGDVNTLQRIRVQILEDQMNVNISELDNAQHIISGSQTEKEIPLMLVVIGCSLISFKLLLLGSIVIWWKRNESFYWTSTDHEPFSMPLSAGHSDAEYSLPNDREENNDYPQYINYLYIGHQNQAH</sequence>
<feature type="transmembrane region" description="Helical" evidence="4">
    <location>
        <begin position="159"/>
        <end position="183"/>
    </location>
</feature>
<dbReference type="Pfam" id="PF07686">
    <property type="entry name" value="V-set"/>
    <property type="match status" value="1"/>
</dbReference>
<evidence type="ECO:0000256" key="4">
    <source>
        <dbReference type="SAM" id="Phobius"/>
    </source>
</evidence>
<dbReference type="InterPro" id="IPR052314">
    <property type="entry name" value="Immune_rcpt_domain"/>
</dbReference>
<keyword evidence="4" id="KW-0472">Membrane</keyword>
<dbReference type="GO" id="GO:0038023">
    <property type="term" value="F:signaling receptor activity"/>
    <property type="evidence" value="ECO:0007669"/>
    <property type="project" value="TreeGrafter"/>
</dbReference>
<keyword evidence="2" id="KW-1015">Disulfide bond</keyword>
<evidence type="ECO:0000313" key="8">
    <source>
        <dbReference type="Proteomes" id="UP000824782"/>
    </source>
</evidence>
<feature type="domain" description="Immunoglobulin" evidence="6">
    <location>
        <begin position="25"/>
        <end position="128"/>
    </location>
</feature>
<protein>
    <recommendedName>
        <fullName evidence="6">Immunoglobulin domain-containing protein</fullName>
    </recommendedName>
</protein>
<accession>A0AAV7CVZ3</accession>
<keyword evidence="4" id="KW-1133">Transmembrane helix</keyword>
<evidence type="ECO:0000256" key="2">
    <source>
        <dbReference type="ARBA" id="ARBA00023157"/>
    </source>
</evidence>
<proteinExistence type="predicted"/>
<dbReference type="InterPro" id="IPR013106">
    <property type="entry name" value="Ig_V-set"/>
</dbReference>
<organism evidence="7 8">
    <name type="scientific">Engystomops pustulosus</name>
    <name type="common">Tungara frog</name>
    <name type="synonym">Physalaemus pustulosus</name>
    <dbReference type="NCBI Taxonomy" id="76066"/>
    <lineage>
        <taxon>Eukaryota</taxon>
        <taxon>Metazoa</taxon>
        <taxon>Chordata</taxon>
        <taxon>Craniata</taxon>
        <taxon>Vertebrata</taxon>
        <taxon>Euteleostomi</taxon>
        <taxon>Amphibia</taxon>
        <taxon>Batrachia</taxon>
        <taxon>Anura</taxon>
        <taxon>Neobatrachia</taxon>
        <taxon>Hyloidea</taxon>
        <taxon>Leptodactylidae</taxon>
        <taxon>Leiuperinae</taxon>
        <taxon>Engystomops</taxon>
    </lineage>
</organism>
<dbReference type="EMBL" id="WNYA01000002">
    <property type="protein sequence ID" value="KAG8589128.1"/>
    <property type="molecule type" value="Genomic_DNA"/>
</dbReference>
<dbReference type="Gene3D" id="2.60.40.10">
    <property type="entry name" value="Immunoglobulins"/>
    <property type="match status" value="1"/>
</dbReference>
<dbReference type="PANTHER" id="PTHR16423">
    <property type="entry name" value="TREM-LIKE TRANSCRIPT PROTEIN"/>
    <property type="match status" value="1"/>
</dbReference>
<dbReference type="SUPFAM" id="SSF48726">
    <property type="entry name" value="Immunoglobulin"/>
    <property type="match status" value="1"/>
</dbReference>
<dbReference type="InterPro" id="IPR003599">
    <property type="entry name" value="Ig_sub"/>
</dbReference>
<evidence type="ECO:0000259" key="6">
    <source>
        <dbReference type="SMART" id="SM00409"/>
    </source>
</evidence>
<evidence type="ECO:0000313" key="7">
    <source>
        <dbReference type="EMBL" id="KAG8589128.1"/>
    </source>
</evidence>
<dbReference type="AlphaFoldDB" id="A0AAV7CVZ3"/>
<keyword evidence="1 5" id="KW-0732">Signal</keyword>
<gene>
    <name evidence="7" type="ORF">GDO81_006271</name>
</gene>
<dbReference type="PANTHER" id="PTHR16423:SF6">
    <property type="entry name" value="TRIGGERING RECEPTOR EXPRESSED ON MYELOID CELLS 2-RELATED"/>
    <property type="match status" value="1"/>
</dbReference>
<dbReference type="InterPro" id="IPR013783">
    <property type="entry name" value="Ig-like_fold"/>
</dbReference>
<keyword evidence="3" id="KW-0393">Immunoglobulin domain</keyword>
<dbReference type="GO" id="GO:0009986">
    <property type="term" value="C:cell surface"/>
    <property type="evidence" value="ECO:0007669"/>
    <property type="project" value="TreeGrafter"/>
</dbReference>
<feature type="chain" id="PRO_5043529519" description="Immunoglobulin domain-containing protein" evidence="5">
    <location>
        <begin position="23"/>
        <end position="240"/>
    </location>
</feature>
<dbReference type="Proteomes" id="UP000824782">
    <property type="component" value="Unassembled WGS sequence"/>
</dbReference>
<evidence type="ECO:0000256" key="5">
    <source>
        <dbReference type="SAM" id="SignalP"/>
    </source>
</evidence>
<reference evidence="7" key="1">
    <citation type="thesis" date="2020" institute="ProQuest LLC" country="789 East Eisenhower Parkway, Ann Arbor, MI, USA">
        <title>Comparative Genomics and Chromosome Evolution.</title>
        <authorList>
            <person name="Mudd A.B."/>
        </authorList>
    </citation>
    <scope>NUCLEOTIDE SEQUENCE</scope>
    <source>
        <strain evidence="7">237g6f4</strain>
        <tissue evidence="7">Blood</tissue>
    </source>
</reference>
<keyword evidence="8" id="KW-1185">Reference proteome</keyword>
<dbReference type="SMART" id="SM00409">
    <property type="entry name" value="IG"/>
    <property type="match status" value="1"/>
</dbReference>
<comment type="caution">
    <text evidence="7">The sequence shown here is derived from an EMBL/GenBank/DDBJ whole genome shotgun (WGS) entry which is preliminary data.</text>
</comment>
<dbReference type="InterPro" id="IPR036179">
    <property type="entry name" value="Ig-like_dom_sf"/>
</dbReference>
<dbReference type="CDD" id="cd05716">
    <property type="entry name" value="IgV_pIgR_like"/>
    <property type="match status" value="1"/>
</dbReference>
<evidence type="ECO:0000256" key="1">
    <source>
        <dbReference type="ARBA" id="ARBA00022729"/>
    </source>
</evidence>
<evidence type="ECO:0000256" key="3">
    <source>
        <dbReference type="ARBA" id="ARBA00023319"/>
    </source>
</evidence>
<name>A0AAV7CVZ3_ENGPU</name>